<feature type="transmembrane region" description="Helical" evidence="1">
    <location>
        <begin position="134"/>
        <end position="151"/>
    </location>
</feature>
<dbReference type="AlphaFoldDB" id="A0A399EQR6"/>
<dbReference type="Pfam" id="PF01970">
    <property type="entry name" value="TctA"/>
    <property type="match status" value="1"/>
</dbReference>
<feature type="transmembrane region" description="Helical" evidence="1">
    <location>
        <begin position="96"/>
        <end position="128"/>
    </location>
</feature>
<feature type="domain" description="DUF112" evidence="2">
    <location>
        <begin position="9"/>
        <end position="430"/>
    </location>
</feature>
<feature type="transmembrane region" description="Helical" evidence="1">
    <location>
        <begin position="461"/>
        <end position="481"/>
    </location>
</feature>
<keyword evidence="4" id="KW-1185">Reference proteome</keyword>
<accession>A0A399EQR6</accession>
<feature type="transmembrane region" description="Helical" evidence="1">
    <location>
        <begin position="33"/>
        <end position="63"/>
    </location>
</feature>
<gene>
    <name evidence="3" type="ORF">Mrose_02251</name>
</gene>
<evidence type="ECO:0000313" key="3">
    <source>
        <dbReference type="EMBL" id="RIH85379.1"/>
    </source>
</evidence>
<dbReference type="Proteomes" id="UP000265341">
    <property type="component" value="Unassembled WGS sequence"/>
</dbReference>
<feature type="transmembrane region" description="Helical" evidence="1">
    <location>
        <begin position="405"/>
        <end position="434"/>
    </location>
</feature>
<feature type="transmembrane region" description="Helical" evidence="1">
    <location>
        <begin position="378"/>
        <end position="398"/>
    </location>
</feature>
<feature type="transmembrane region" description="Helical" evidence="1">
    <location>
        <begin position="305"/>
        <end position="328"/>
    </location>
</feature>
<keyword evidence="1" id="KW-0812">Transmembrane</keyword>
<dbReference type="PANTHER" id="PTHR35342:SF5">
    <property type="entry name" value="TRICARBOXYLIC TRANSPORT PROTEIN"/>
    <property type="match status" value="1"/>
</dbReference>
<keyword evidence="1" id="KW-1133">Transmembrane helix</keyword>
<keyword evidence="1" id="KW-0472">Membrane</keyword>
<dbReference type="EMBL" id="QWLA01000043">
    <property type="protein sequence ID" value="RIH85379.1"/>
    <property type="molecule type" value="Genomic_DNA"/>
</dbReference>
<sequence>MSFFSPEALLALLLGSLYGAVFGAIPGLTATLALSLAIPVLLFLGPYVAMAAIIGITSTAIFAGDIGSVLVRIPGTPASAAYTEEIYDIGQERSPAYALGIASIPSAIGSLIGLVFLVLGSLALVWLAKQFSSFEYFWLVLLGIVSGIFAVPSLLKGAIAFGIGMLLATIGYDPALGHPRFTFGQPNLLGGIDFIIALVAFFGVSEVLEHLFHGSSRQEFRRLERLARGSSVFREFFVETWRLCLREKWGLWRSSVIGTFVGFLPGAGSDIAAWICSNFRRMRGGTKEQITLEGTTANNAAVAGAWIPAMALGIPGDTLTAILLGMFLAMGITPGPELFNKYSSLVVQIYLAFFLASVVIMPFGGYLSALIVNALLKIPMRALMGMVLGLCVVGTYAVNNNPFDLYLLAILGALGFVLRQGGFPIGQVVLGMILGPLLEQHFMVSMIKTHWSFASFFERPVAILLALANALLVALMLGIRYQQWRRLNRLRMLASLAKPEE</sequence>
<dbReference type="PANTHER" id="PTHR35342">
    <property type="entry name" value="TRICARBOXYLIC TRANSPORT PROTEIN"/>
    <property type="match status" value="1"/>
</dbReference>
<feature type="transmembrane region" description="Helical" evidence="1">
    <location>
        <begin position="188"/>
        <end position="212"/>
    </location>
</feature>
<feature type="transmembrane region" description="Helical" evidence="1">
    <location>
        <begin position="349"/>
        <end position="372"/>
    </location>
</feature>
<dbReference type="RefSeq" id="WP_119278322.1">
    <property type="nucleotide sequence ID" value="NZ_QWLA01000043.1"/>
</dbReference>
<reference evidence="3 4" key="1">
    <citation type="submission" date="2018-08" db="EMBL/GenBank/DDBJ databases">
        <title>Meiothermus roseus NBRC 110900 genome sequencing project.</title>
        <authorList>
            <person name="Da Costa M.S."/>
            <person name="Albuquerque L."/>
            <person name="Raposo P."/>
            <person name="Froufe H.J.C."/>
            <person name="Barroso C.S."/>
            <person name="Egas C."/>
        </authorList>
    </citation>
    <scope>NUCLEOTIDE SEQUENCE [LARGE SCALE GENOMIC DNA]</scope>
    <source>
        <strain evidence="3 4">NBRC 110900</strain>
    </source>
</reference>
<evidence type="ECO:0000259" key="2">
    <source>
        <dbReference type="Pfam" id="PF01970"/>
    </source>
</evidence>
<protein>
    <submittedName>
        <fullName evidence="3">Tripartite tricarboxylate transporter TctA family protein</fullName>
    </submittedName>
</protein>
<comment type="caution">
    <text evidence="3">The sequence shown here is derived from an EMBL/GenBank/DDBJ whole genome shotgun (WGS) entry which is preliminary data.</text>
</comment>
<dbReference type="InterPro" id="IPR002823">
    <property type="entry name" value="DUF112_TM"/>
</dbReference>
<dbReference type="OrthoDB" id="9781349at2"/>
<name>A0A399EQR6_9DEIN</name>
<evidence type="ECO:0000256" key="1">
    <source>
        <dbReference type="SAM" id="Phobius"/>
    </source>
</evidence>
<evidence type="ECO:0000313" key="4">
    <source>
        <dbReference type="Proteomes" id="UP000265341"/>
    </source>
</evidence>
<organism evidence="3 4">
    <name type="scientific">Calidithermus roseus</name>
    <dbReference type="NCBI Taxonomy" id="1644118"/>
    <lineage>
        <taxon>Bacteria</taxon>
        <taxon>Thermotogati</taxon>
        <taxon>Deinococcota</taxon>
        <taxon>Deinococci</taxon>
        <taxon>Thermales</taxon>
        <taxon>Thermaceae</taxon>
        <taxon>Calidithermus</taxon>
    </lineage>
</organism>
<proteinExistence type="predicted"/>